<evidence type="ECO:0000256" key="3">
    <source>
        <dbReference type="ARBA" id="ARBA00018363"/>
    </source>
</evidence>
<feature type="non-terminal residue" evidence="9">
    <location>
        <position position="1"/>
    </location>
</feature>
<feature type="compositionally biased region" description="Acidic residues" evidence="8">
    <location>
        <begin position="438"/>
        <end position="450"/>
    </location>
</feature>
<dbReference type="Proteomes" id="UP000308197">
    <property type="component" value="Unassembled WGS sequence"/>
</dbReference>
<dbReference type="CDD" id="cd22289">
    <property type="entry name" value="RecQL4_SLD2_NTD"/>
    <property type="match status" value="1"/>
</dbReference>
<protein>
    <recommendedName>
        <fullName evidence="3 7">DNA replication regulator SLD2</fullName>
    </recommendedName>
</protein>
<evidence type="ECO:0000313" key="10">
    <source>
        <dbReference type="Proteomes" id="UP000308197"/>
    </source>
</evidence>
<feature type="region of interest" description="Disordered" evidence="8">
    <location>
        <begin position="253"/>
        <end position="292"/>
    </location>
</feature>
<evidence type="ECO:0000256" key="6">
    <source>
        <dbReference type="ARBA" id="ARBA00023306"/>
    </source>
</evidence>
<keyword evidence="10" id="KW-1185">Reference proteome</keyword>
<feature type="compositionally biased region" description="Basic and acidic residues" evidence="8">
    <location>
        <begin position="464"/>
        <end position="485"/>
    </location>
</feature>
<feature type="compositionally biased region" description="Pro residues" evidence="8">
    <location>
        <begin position="397"/>
        <end position="406"/>
    </location>
</feature>
<evidence type="ECO:0000256" key="1">
    <source>
        <dbReference type="ARBA" id="ARBA00004123"/>
    </source>
</evidence>
<evidence type="ECO:0000256" key="4">
    <source>
        <dbReference type="ARBA" id="ARBA00022705"/>
    </source>
</evidence>
<comment type="function">
    <text evidence="7">Has a role in the initiation of DNA replication. Required at S-phase checkpoint.</text>
</comment>
<name>A0A5C3NRJ3_9APHY</name>
<feature type="compositionally biased region" description="Low complexity" evidence="8">
    <location>
        <begin position="569"/>
        <end position="578"/>
    </location>
</feature>
<feature type="compositionally biased region" description="Basic and acidic residues" evidence="8">
    <location>
        <begin position="372"/>
        <end position="382"/>
    </location>
</feature>
<dbReference type="InterPro" id="IPR021110">
    <property type="entry name" value="DNA_rep_checkpnt_protein"/>
</dbReference>
<dbReference type="Gene3D" id="1.10.10.1460">
    <property type="match status" value="1"/>
</dbReference>
<feature type="compositionally biased region" description="Basic residues" evidence="8">
    <location>
        <begin position="417"/>
        <end position="432"/>
    </location>
</feature>
<dbReference type="Pfam" id="PF11719">
    <property type="entry name" value="Drc1-Sld2"/>
    <property type="match status" value="1"/>
</dbReference>
<evidence type="ECO:0000256" key="7">
    <source>
        <dbReference type="RuleBase" id="RU367067"/>
    </source>
</evidence>
<feature type="compositionally biased region" description="Polar residues" evidence="8">
    <location>
        <begin position="258"/>
        <end position="269"/>
    </location>
</feature>
<feature type="region of interest" description="Disordered" evidence="8">
    <location>
        <begin position="51"/>
        <end position="195"/>
    </location>
</feature>
<feature type="compositionally biased region" description="Low complexity" evidence="8">
    <location>
        <begin position="51"/>
        <end position="63"/>
    </location>
</feature>
<feature type="region of interest" description="Disordered" evidence="8">
    <location>
        <begin position="207"/>
        <end position="230"/>
    </location>
</feature>
<dbReference type="PANTHER" id="PTHR28124:SF1">
    <property type="entry name" value="DNA REPLICATION REGULATOR SLD2"/>
    <property type="match status" value="1"/>
</dbReference>
<accession>A0A5C3NRJ3</accession>
<sequence length="578" mass="62650">MDLAALRAEIKTWERDFYASHGREPSIQEIKDQPAIAAKYKLYKSLSKASASGSLSTAASSSARPPPPPRQPPASSILPKPRAVMVDPPMTTTNPFSPVKNRKKFTDPAPSLQRASNQSRPNPFATPSKPKNKPHVPRRSPSPDPFPPIQPLLLVHRPPLSPAADTAVTRARKRLRGEPVSPSPVKEKRQRVTSQAALSFTSRAALLHSPDVSDGDEPTADPNDTIIADTPMKPRIAGRNFKVLFDDAHSNGEKHTVNGLSSRKTQSPAPSLLGAKRASSRAFTPSSDEEDDWSLKPTFKSLVASAAIPAKLVQSKARAATGKHGVPKALVPAKDNLWADVGSSKTSQSRVPSFSQSQINSHASSRPPNKRSLADDHDDVHDNISSVEPNGYLNLPLIPPSPPPPDSSKASGSKYAGKGKAKAGPYGRKKAKLVAGDGELEAEDESPEDEIQVREIDPLSQPPKTERDVDPDSDWEAHWRARPDSDDPVAMTMSGESGKFEVNLPDELQRILAISPGSRAKDSEEERVVRSLLYGSRETHYDPSKGGEIWDIGEDSEHAADTEEEWEGEPVPWEAAEL</sequence>
<keyword evidence="5 7" id="KW-0539">Nucleus</keyword>
<comment type="subcellular location">
    <subcellularLocation>
        <location evidence="1 7">Nucleus</location>
    </subcellularLocation>
</comment>
<feature type="compositionally biased region" description="Low complexity" evidence="8">
    <location>
        <begin position="407"/>
        <end position="416"/>
    </location>
</feature>
<reference evidence="9 10" key="1">
    <citation type="journal article" date="2019" name="Nat. Ecol. Evol.">
        <title>Megaphylogeny resolves global patterns of mushroom evolution.</title>
        <authorList>
            <person name="Varga T."/>
            <person name="Krizsan K."/>
            <person name="Foldi C."/>
            <person name="Dima B."/>
            <person name="Sanchez-Garcia M."/>
            <person name="Sanchez-Ramirez S."/>
            <person name="Szollosi G.J."/>
            <person name="Szarkandi J.G."/>
            <person name="Papp V."/>
            <person name="Albert L."/>
            <person name="Andreopoulos W."/>
            <person name="Angelini C."/>
            <person name="Antonin V."/>
            <person name="Barry K.W."/>
            <person name="Bougher N.L."/>
            <person name="Buchanan P."/>
            <person name="Buyck B."/>
            <person name="Bense V."/>
            <person name="Catcheside P."/>
            <person name="Chovatia M."/>
            <person name="Cooper J."/>
            <person name="Damon W."/>
            <person name="Desjardin D."/>
            <person name="Finy P."/>
            <person name="Geml J."/>
            <person name="Haridas S."/>
            <person name="Hughes K."/>
            <person name="Justo A."/>
            <person name="Karasinski D."/>
            <person name="Kautmanova I."/>
            <person name="Kiss B."/>
            <person name="Kocsube S."/>
            <person name="Kotiranta H."/>
            <person name="LaButti K.M."/>
            <person name="Lechner B.E."/>
            <person name="Liimatainen K."/>
            <person name="Lipzen A."/>
            <person name="Lukacs Z."/>
            <person name="Mihaltcheva S."/>
            <person name="Morgado L.N."/>
            <person name="Niskanen T."/>
            <person name="Noordeloos M.E."/>
            <person name="Ohm R.A."/>
            <person name="Ortiz-Santana B."/>
            <person name="Ovrebo C."/>
            <person name="Racz N."/>
            <person name="Riley R."/>
            <person name="Savchenko A."/>
            <person name="Shiryaev A."/>
            <person name="Soop K."/>
            <person name="Spirin V."/>
            <person name="Szebenyi C."/>
            <person name="Tomsovsky M."/>
            <person name="Tulloss R.E."/>
            <person name="Uehling J."/>
            <person name="Grigoriev I.V."/>
            <person name="Vagvolgyi C."/>
            <person name="Papp T."/>
            <person name="Martin F.M."/>
            <person name="Miettinen O."/>
            <person name="Hibbett D.S."/>
            <person name="Nagy L.G."/>
        </authorList>
    </citation>
    <scope>NUCLEOTIDE SEQUENCE [LARGE SCALE GENOMIC DNA]</scope>
    <source>
        <strain evidence="9 10">HHB13444</strain>
    </source>
</reference>
<dbReference type="EMBL" id="ML211915">
    <property type="protein sequence ID" value="TFK79851.1"/>
    <property type="molecule type" value="Genomic_DNA"/>
</dbReference>
<dbReference type="InParanoid" id="A0A5C3NRJ3"/>
<feature type="region of interest" description="Disordered" evidence="8">
    <location>
        <begin position="341"/>
        <end position="502"/>
    </location>
</feature>
<evidence type="ECO:0000256" key="8">
    <source>
        <dbReference type="SAM" id="MobiDB-lite"/>
    </source>
</evidence>
<dbReference type="InterPro" id="IPR040203">
    <property type="entry name" value="Sld2"/>
</dbReference>
<feature type="compositionally biased region" description="Pro residues" evidence="8">
    <location>
        <begin position="140"/>
        <end position="150"/>
    </location>
</feature>
<dbReference type="GO" id="GO:1902977">
    <property type="term" value="P:mitotic DNA replication preinitiation complex assembly"/>
    <property type="evidence" value="ECO:0007669"/>
    <property type="project" value="TreeGrafter"/>
</dbReference>
<dbReference type="GO" id="GO:0000727">
    <property type="term" value="P:double-strand break repair via break-induced replication"/>
    <property type="evidence" value="ECO:0007669"/>
    <property type="project" value="TreeGrafter"/>
</dbReference>
<dbReference type="AlphaFoldDB" id="A0A5C3NRJ3"/>
<gene>
    <name evidence="9" type="ORF">K466DRAFT_533526</name>
</gene>
<dbReference type="GO" id="GO:0003688">
    <property type="term" value="F:DNA replication origin binding"/>
    <property type="evidence" value="ECO:0007669"/>
    <property type="project" value="TreeGrafter"/>
</dbReference>
<feature type="compositionally biased region" description="Polar residues" evidence="8">
    <location>
        <begin position="343"/>
        <end position="367"/>
    </location>
</feature>
<dbReference type="GO" id="GO:0003697">
    <property type="term" value="F:single-stranded DNA binding"/>
    <property type="evidence" value="ECO:0007669"/>
    <property type="project" value="TreeGrafter"/>
</dbReference>
<dbReference type="PANTHER" id="PTHR28124">
    <property type="entry name" value="DNA REPLICATION REGULATOR SLD2"/>
    <property type="match status" value="1"/>
</dbReference>
<comment type="similarity">
    <text evidence="2 7">Belongs to the SLD2 family.</text>
</comment>
<dbReference type="GO" id="GO:0006270">
    <property type="term" value="P:DNA replication initiation"/>
    <property type="evidence" value="ECO:0007669"/>
    <property type="project" value="UniProtKB-UniRule"/>
</dbReference>
<dbReference type="STRING" id="1314778.A0A5C3NRJ3"/>
<evidence type="ECO:0000313" key="9">
    <source>
        <dbReference type="EMBL" id="TFK79851.1"/>
    </source>
</evidence>
<feature type="region of interest" description="Disordered" evidence="8">
    <location>
        <begin position="538"/>
        <end position="578"/>
    </location>
</feature>
<keyword evidence="6 7" id="KW-0131">Cell cycle</keyword>
<evidence type="ECO:0000256" key="2">
    <source>
        <dbReference type="ARBA" id="ARBA00007276"/>
    </source>
</evidence>
<keyword evidence="4 7" id="KW-0235">DNA replication</keyword>
<evidence type="ECO:0000256" key="5">
    <source>
        <dbReference type="ARBA" id="ARBA00023242"/>
    </source>
</evidence>
<proteinExistence type="inferred from homology"/>
<dbReference type="GO" id="GO:0031261">
    <property type="term" value="C:DNA replication preinitiation complex"/>
    <property type="evidence" value="ECO:0007669"/>
    <property type="project" value="TreeGrafter"/>
</dbReference>
<organism evidence="9 10">
    <name type="scientific">Polyporus arcularius HHB13444</name>
    <dbReference type="NCBI Taxonomy" id="1314778"/>
    <lineage>
        <taxon>Eukaryota</taxon>
        <taxon>Fungi</taxon>
        <taxon>Dikarya</taxon>
        <taxon>Basidiomycota</taxon>
        <taxon>Agaricomycotina</taxon>
        <taxon>Agaricomycetes</taxon>
        <taxon>Polyporales</taxon>
        <taxon>Polyporaceae</taxon>
        <taxon>Polyporus</taxon>
    </lineage>
</organism>